<keyword evidence="9 10" id="KW-0012">Acyltransferase</keyword>
<dbReference type="EC" id="2.3.1.225" evidence="10"/>
<evidence type="ECO:0000313" key="12">
    <source>
        <dbReference type="EMBL" id="KNC53463.1"/>
    </source>
</evidence>
<evidence type="ECO:0000313" key="13">
    <source>
        <dbReference type="Proteomes" id="UP000054408"/>
    </source>
</evidence>
<feature type="transmembrane region" description="Helical" evidence="10">
    <location>
        <begin position="53"/>
        <end position="75"/>
    </location>
</feature>
<feature type="domain" description="Palmitoyltransferase DHHC" evidence="11">
    <location>
        <begin position="8"/>
        <end position="125"/>
    </location>
</feature>
<dbReference type="OrthoDB" id="9909019at2759"/>
<reference evidence="12 13" key="1">
    <citation type="submission" date="2010-05" db="EMBL/GenBank/DDBJ databases">
        <title>The Genome Sequence of Thecamonas trahens ATCC 50062.</title>
        <authorList>
            <consortium name="The Broad Institute Genome Sequencing Platform"/>
            <person name="Russ C."/>
            <person name="Cuomo C."/>
            <person name="Shea T."/>
            <person name="Young S.K."/>
            <person name="Zeng Q."/>
            <person name="Koehrsen M."/>
            <person name="Haas B."/>
            <person name="Borodovsky M."/>
            <person name="Guigo R."/>
            <person name="Alvarado L."/>
            <person name="Berlin A."/>
            <person name="Bochicchio J."/>
            <person name="Borenstein D."/>
            <person name="Chapman S."/>
            <person name="Chen Z."/>
            <person name="Freedman E."/>
            <person name="Gellesch M."/>
            <person name="Goldberg J."/>
            <person name="Griggs A."/>
            <person name="Gujja S."/>
            <person name="Heilman E."/>
            <person name="Heiman D."/>
            <person name="Hepburn T."/>
            <person name="Howarth C."/>
            <person name="Jen D."/>
            <person name="Larson L."/>
            <person name="Mehta T."/>
            <person name="Park D."/>
            <person name="Pearson M."/>
            <person name="Roberts A."/>
            <person name="Saif S."/>
            <person name="Shenoy N."/>
            <person name="Sisk P."/>
            <person name="Stolte C."/>
            <person name="Sykes S."/>
            <person name="Thomson T."/>
            <person name="Walk T."/>
            <person name="White J."/>
            <person name="Yandava C."/>
            <person name="Burger G."/>
            <person name="Gray M.W."/>
            <person name="Holland P.W.H."/>
            <person name="King N."/>
            <person name="Lang F.B.F."/>
            <person name="Roger A.J."/>
            <person name="Ruiz-Trillo I."/>
            <person name="Lander E."/>
            <person name="Nusbaum C."/>
        </authorList>
    </citation>
    <scope>NUCLEOTIDE SEQUENCE [LARGE SCALE GENOMIC DNA]</scope>
    <source>
        <strain evidence="12 13">ATCC 50062</strain>
    </source>
</reference>
<comment type="subcellular location">
    <subcellularLocation>
        <location evidence="1">Endomembrane system</location>
        <topology evidence="1">Multi-pass membrane protein</topology>
    </subcellularLocation>
</comment>
<dbReference type="PANTHER" id="PTHR22883">
    <property type="entry name" value="ZINC FINGER DHHC DOMAIN CONTAINING PROTEIN"/>
    <property type="match status" value="1"/>
</dbReference>
<dbReference type="OMA" id="GIACKRF"/>
<keyword evidence="13" id="KW-1185">Reference proteome</keyword>
<evidence type="ECO:0000256" key="2">
    <source>
        <dbReference type="ARBA" id="ARBA00008574"/>
    </source>
</evidence>
<dbReference type="AlphaFoldDB" id="A0A0L0DPW2"/>
<dbReference type="GO" id="GO:0005783">
    <property type="term" value="C:endoplasmic reticulum"/>
    <property type="evidence" value="ECO:0007669"/>
    <property type="project" value="TreeGrafter"/>
</dbReference>
<dbReference type="InterPro" id="IPR039859">
    <property type="entry name" value="PFA4/ZDH16/20/ERF2-like"/>
</dbReference>
<sequence length="200" mass="23440">MSGREGCSRWCEQCQTEQKMRVKHCYKCQRCVYRFDHHCFWVGACVGEKNHVWFYWFLATQSIMCMWTAVVFAEAFVDVSPWLNANWIQLLVVIDAGGVGLLPLGLWGYHTYLVLTGQTTWEDLRTRKIEYLRGFELVAPFSKGVLGNVVTFCSSWRWWAYTPVEHQYEEAMVKLAASKGSRREIGVWDNPWNNKYYSCC</sequence>
<name>A0A0L0DPW2_THETB</name>
<comment type="similarity">
    <text evidence="2 10">Belongs to the DHHC palmitoyltransferase family.</text>
</comment>
<comment type="domain">
    <text evidence="10">The DHHC domain is required for palmitoyltransferase activity.</text>
</comment>
<evidence type="ECO:0000256" key="1">
    <source>
        <dbReference type="ARBA" id="ARBA00004127"/>
    </source>
</evidence>
<evidence type="ECO:0000256" key="6">
    <source>
        <dbReference type="ARBA" id="ARBA00023136"/>
    </source>
</evidence>
<evidence type="ECO:0000256" key="9">
    <source>
        <dbReference type="ARBA" id="ARBA00023315"/>
    </source>
</evidence>
<dbReference type="GO" id="GO:0005794">
    <property type="term" value="C:Golgi apparatus"/>
    <property type="evidence" value="ECO:0007669"/>
    <property type="project" value="TreeGrafter"/>
</dbReference>
<comment type="catalytic activity">
    <reaction evidence="10">
        <text>L-cysteinyl-[protein] + hexadecanoyl-CoA = S-hexadecanoyl-L-cysteinyl-[protein] + CoA</text>
        <dbReference type="Rhea" id="RHEA:36683"/>
        <dbReference type="Rhea" id="RHEA-COMP:10131"/>
        <dbReference type="Rhea" id="RHEA-COMP:11032"/>
        <dbReference type="ChEBI" id="CHEBI:29950"/>
        <dbReference type="ChEBI" id="CHEBI:57287"/>
        <dbReference type="ChEBI" id="CHEBI:57379"/>
        <dbReference type="ChEBI" id="CHEBI:74151"/>
        <dbReference type="EC" id="2.3.1.225"/>
    </reaction>
</comment>
<evidence type="ECO:0000256" key="3">
    <source>
        <dbReference type="ARBA" id="ARBA00022679"/>
    </source>
</evidence>
<evidence type="ECO:0000256" key="8">
    <source>
        <dbReference type="ARBA" id="ARBA00023288"/>
    </source>
</evidence>
<keyword evidence="8" id="KW-0449">Lipoprotein</keyword>
<proteinExistence type="inferred from homology"/>
<dbReference type="GO" id="GO:0006612">
    <property type="term" value="P:protein targeting to membrane"/>
    <property type="evidence" value="ECO:0007669"/>
    <property type="project" value="TreeGrafter"/>
</dbReference>
<dbReference type="GeneID" id="25560937"/>
<keyword evidence="5 10" id="KW-1133">Transmembrane helix</keyword>
<accession>A0A0L0DPW2</accession>
<dbReference type="EMBL" id="GL349437">
    <property type="protein sequence ID" value="KNC53463.1"/>
    <property type="molecule type" value="Genomic_DNA"/>
</dbReference>
<keyword evidence="3 10" id="KW-0808">Transferase</keyword>
<keyword evidence="4 10" id="KW-0812">Transmembrane</keyword>
<evidence type="ECO:0000256" key="10">
    <source>
        <dbReference type="RuleBase" id="RU079119"/>
    </source>
</evidence>
<organism evidence="12 13">
    <name type="scientific">Thecamonas trahens ATCC 50062</name>
    <dbReference type="NCBI Taxonomy" id="461836"/>
    <lineage>
        <taxon>Eukaryota</taxon>
        <taxon>Apusozoa</taxon>
        <taxon>Apusomonadida</taxon>
        <taxon>Apusomonadidae</taxon>
        <taxon>Thecamonas</taxon>
    </lineage>
</organism>
<evidence type="ECO:0000256" key="7">
    <source>
        <dbReference type="ARBA" id="ARBA00023139"/>
    </source>
</evidence>
<feature type="transmembrane region" description="Helical" evidence="10">
    <location>
        <begin position="87"/>
        <end position="109"/>
    </location>
</feature>
<protein>
    <recommendedName>
        <fullName evidence="10">Palmitoyltransferase</fullName>
        <ecNumber evidence="10">2.3.1.225</ecNumber>
    </recommendedName>
</protein>
<dbReference type="PROSITE" id="PS50216">
    <property type="entry name" value="DHHC"/>
    <property type="match status" value="1"/>
</dbReference>
<dbReference type="InterPro" id="IPR001594">
    <property type="entry name" value="Palmitoyltrfase_DHHC"/>
</dbReference>
<evidence type="ECO:0000256" key="4">
    <source>
        <dbReference type="ARBA" id="ARBA00022692"/>
    </source>
</evidence>
<evidence type="ECO:0000256" key="5">
    <source>
        <dbReference type="ARBA" id="ARBA00022989"/>
    </source>
</evidence>
<dbReference type="RefSeq" id="XP_013761787.1">
    <property type="nucleotide sequence ID" value="XM_013906333.1"/>
</dbReference>
<keyword evidence="6 10" id="KW-0472">Membrane</keyword>
<dbReference type="PANTHER" id="PTHR22883:SF301">
    <property type="entry name" value="PALMITOYLTRANSFERASE ZDHHC12"/>
    <property type="match status" value="1"/>
</dbReference>
<keyword evidence="7" id="KW-0564">Palmitate</keyword>
<dbReference type="eggNOG" id="KOG1311">
    <property type="taxonomic scope" value="Eukaryota"/>
</dbReference>
<dbReference type="Pfam" id="PF01529">
    <property type="entry name" value="DHHC"/>
    <property type="match status" value="1"/>
</dbReference>
<gene>
    <name evidence="12" type="ORF">AMSG_01176</name>
</gene>
<dbReference type="STRING" id="461836.A0A0L0DPW2"/>
<dbReference type="Proteomes" id="UP000054408">
    <property type="component" value="Unassembled WGS sequence"/>
</dbReference>
<dbReference type="GO" id="GO:0019706">
    <property type="term" value="F:protein-cysteine S-palmitoyltransferase activity"/>
    <property type="evidence" value="ECO:0007669"/>
    <property type="project" value="UniProtKB-EC"/>
</dbReference>
<evidence type="ECO:0000259" key="11">
    <source>
        <dbReference type="Pfam" id="PF01529"/>
    </source>
</evidence>